<keyword evidence="3" id="KW-1185">Reference proteome</keyword>
<gene>
    <name evidence="2" type="ORF">ACFPLB_01015</name>
</gene>
<dbReference type="InterPro" id="IPR003033">
    <property type="entry name" value="SCP2_sterol-bd_dom"/>
</dbReference>
<reference evidence="3" key="1">
    <citation type="journal article" date="2019" name="Int. J. Syst. Evol. Microbiol.">
        <title>The Global Catalogue of Microorganisms (GCM) 10K type strain sequencing project: providing services to taxonomists for standard genome sequencing and annotation.</title>
        <authorList>
            <consortium name="The Broad Institute Genomics Platform"/>
            <consortium name="The Broad Institute Genome Sequencing Center for Infectious Disease"/>
            <person name="Wu L."/>
            <person name="Ma J."/>
        </authorList>
    </citation>
    <scope>NUCLEOTIDE SEQUENCE [LARGE SCALE GENOMIC DNA]</scope>
    <source>
        <strain evidence="3">CGMCC 4.1415</strain>
    </source>
</reference>
<name>A0ABW0GXQ5_9HYPH</name>
<accession>A0ABW0GXQ5</accession>
<feature type="domain" description="SCP2" evidence="1">
    <location>
        <begin position="42"/>
        <end position="139"/>
    </location>
</feature>
<proteinExistence type="predicted"/>
<sequence length="186" mass="20035">MTLDPNDDASLDASLPGLVRLLPAFPGRPLGPLLTQALRSLARRRPETFERLGEFSKARFLIDPSDLPFAFHVVPDGQAALVRTADRQSTADFDVTIRGPILLLLGILDGSLDGDALFFHRAITVSGRTEAVVALRNAIEDAELRPSDLLGLRGAVARFADTGILNGLLLARRFVAGASRPERTVS</sequence>
<evidence type="ECO:0000259" key="1">
    <source>
        <dbReference type="Pfam" id="PF02036"/>
    </source>
</evidence>
<evidence type="ECO:0000313" key="3">
    <source>
        <dbReference type="Proteomes" id="UP001596016"/>
    </source>
</evidence>
<dbReference type="SUPFAM" id="SSF55718">
    <property type="entry name" value="SCP-like"/>
    <property type="match status" value="1"/>
</dbReference>
<comment type="caution">
    <text evidence="2">The sequence shown here is derived from an EMBL/GenBank/DDBJ whole genome shotgun (WGS) entry which is preliminary data.</text>
</comment>
<protein>
    <submittedName>
        <fullName evidence="2">SCP2 domain-containing protein</fullName>
    </submittedName>
</protein>
<evidence type="ECO:0000313" key="2">
    <source>
        <dbReference type="EMBL" id="MFC5384543.1"/>
    </source>
</evidence>
<dbReference type="EMBL" id="JBHSLL010000003">
    <property type="protein sequence ID" value="MFC5384543.1"/>
    <property type="molecule type" value="Genomic_DNA"/>
</dbReference>
<dbReference type="Pfam" id="PF02036">
    <property type="entry name" value="SCP2"/>
    <property type="match status" value="1"/>
</dbReference>
<organism evidence="2 3">
    <name type="scientific">Aquamicrobium segne</name>
    <dbReference type="NCBI Taxonomy" id="469547"/>
    <lineage>
        <taxon>Bacteria</taxon>
        <taxon>Pseudomonadati</taxon>
        <taxon>Pseudomonadota</taxon>
        <taxon>Alphaproteobacteria</taxon>
        <taxon>Hyphomicrobiales</taxon>
        <taxon>Phyllobacteriaceae</taxon>
        <taxon>Aquamicrobium</taxon>
    </lineage>
</organism>
<dbReference type="RefSeq" id="WP_378227382.1">
    <property type="nucleotide sequence ID" value="NZ_JBHSLL010000003.1"/>
</dbReference>
<dbReference type="Proteomes" id="UP001596016">
    <property type="component" value="Unassembled WGS sequence"/>
</dbReference>
<dbReference type="InterPro" id="IPR036527">
    <property type="entry name" value="SCP2_sterol-bd_dom_sf"/>
</dbReference>